<name>A0A9P5PH23_9AGAR</name>
<dbReference type="AlphaFoldDB" id="A0A9P5PH23"/>
<dbReference type="Pfam" id="PF00201">
    <property type="entry name" value="UDPGT"/>
    <property type="match status" value="1"/>
</dbReference>
<comment type="similarity">
    <text evidence="1">Belongs to the UDP-glycosyltransferase family.</text>
</comment>
<dbReference type="InterPro" id="IPR002213">
    <property type="entry name" value="UDP_glucos_trans"/>
</dbReference>
<gene>
    <name evidence="4" type="ORF">BDP27DRAFT_1335698</name>
</gene>
<dbReference type="GO" id="GO:0035251">
    <property type="term" value="F:UDP-glucosyltransferase activity"/>
    <property type="evidence" value="ECO:0007669"/>
    <property type="project" value="TreeGrafter"/>
</dbReference>
<keyword evidence="3" id="KW-0732">Signal</keyword>
<dbReference type="PANTHER" id="PTHR48047">
    <property type="entry name" value="GLYCOSYLTRANSFERASE"/>
    <property type="match status" value="1"/>
</dbReference>
<comment type="caution">
    <text evidence="4">The sequence shown here is derived from an EMBL/GenBank/DDBJ whole genome shotgun (WGS) entry which is preliminary data.</text>
</comment>
<keyword evidence="2" id="KW-0808">Transferase</keyword>
<keyword evidence="5" id="KW-1185">Reference proteome</keyword>
<dbReference type="Proteomes" id="UP000772434">
    <property type="component" value="Unassembled WGS sequence"/>
</dbReference>
<evidence type="ECO:0000256" key="2">
    <source>
        <dbReference type="ARBA" id="ARBA00022679"/>
    </source>
</evidence>
<dbReference type="CDD" id="cd03784">
    <property type="entry name" value="GT1_Gtf-like"/>
    <property type="match status" value="1"/>
</dbReference>
<accession>A0A9P5PH23</accession>
<proteinExistence type="inferred from homology"/>
<evidence type="ECO:0008006" key="6">
    <source>
        <dbReference type="Google" id="ProtNLM"/>
    </source>
</evidence>
<dbReference type="SUPFAM" id="SSF53756">
    <property type="entry name" value="UDP-Glycosyltransferase/glycogen phosphorylase"/>
    <property type="match status" value="1"/>
</dbReference>
<evidence type="ECO:0000313" key="4">
    <source>
        <dbReference type="EMBL" id="KAF9063037.1"/>
    </source>
</evidence>
<evidence type="ECO:0000256" key="1">
    <source>
        <dbReference type="ARBA" id="ARBA00009995"/>
    </source>
</evidence>
<evidence type="ECO:0000256" key="3">
    <source>
        <dbReference type="SAM" id="SignalP"/>
    </source>
</evidence>
<reference evidence="4" key="1">
    <citation type="submission" date="2020-11" db="EMBL/GenBank/DDBJ databases">
        <authorList>
            <consortium name="DOE Joint Genome Institute"/>
            <person name="Ahrendt S."/>
            <person name="Riley R."/>
            <person name="Andreopoulos W."/>
            <person name="Labutti K."/>
            <person name="Pangilinan J."/>
            <person name="Ruiz-Duenas F.J."/>
            <person name="Barrasa J.M."/>
            <person name="Sanchez-Garcia M."/>
            <person name="Camarero S."/>
            <person name="Miyauchi S."/>
            <person name="Serrano A."/>
            <person name="Linde D."/>
            <person name="Babiker R."/>
            <person name="Drula E."/>
            <person name="Ayuso-Fernandez I."/>
            <person name="Pacheco R."/>
            <person name="Padilla G."/>
            <person name="Ferreira P."/>
            <person name="Barriuso J."/>
            <person name="Kellner H."/>
            <person name="Castanera R."/>
            <person name="Alfaro M."/>
            <person name="Ramirez L."/>
            <person name="Pisabarro A.G."/>
            <person name="Kuo A."/>
            <person name="Tritt A."/>
            <person name="Lipzen A."/>
            <person name="He G."/>
            <person name="Yan M."/>
            <person name="Ng V."/>
            <person name="Cullen D."/>
            <person name="Martin F."/>
            <person name="Rosso M.-N."/>
            <person name="Henrissat B."/>
            <person name="Hibbett D."/>
            <person name="Martinez A.T."/>
            <person name="Grigoriev I.V."/>
        </authorList>
    </citation>
    <scope>NUCLEOTIDE SEQUENCE</scope>
    <source>
        <strain evidence="4">AH 40177</strain>
    </source>
</reference>
<dbReference type="OrthoDB" id="5835829at2759"/>
<feature type="signal peptide" evidence="3">
    <location>
        <begin position="1"/>
        <end position="26"/>
    </location>
</feature>
<dbReference type="PANTHER" id="PTHR48047:SF215">
    <property type="entry name" value="GLYCOSYLTRANSFERASE"/>
    <property type="match status" value="1"/>
</dbReference>
<feature type="chain" id="PRO_5040362787" description="UDP-Glycosyltransferase/glycogen phosphorylase" evidence="3">
    <location>
        <begin position="27"/>
        <end position="575"/>
    </location>
</feature>
<protein>
    <recommendedName>
        <fullName evidence="6">UDP-Glycosyltransferase/glycogen phosphorylase</fullName>
    </recommendedName>
</protein>
<dbReference type="Gene3D" id="3.40.50.2000">
    <property type="entry name" value="Glycogen Phosphorylase B"/>
    <property type="match status" value="2"/>
</dbReference>
<dbReference type="EMBL" id="JADNRY010000155">
    <property type="protein sequence ID" value="KAF9063037.1"/>
    <property type="molecule type" value="Genomic_DNA"/>
</dbReference>
<evidence type="ECO:0000313" key="5">
    <source>
        <dbReference type="Proteomes" id="UP000772434"/>
    </source>
</evidence>
<sequence>MCAFTVLTNFWIHRLLNMTLMTTTRALRDEWCSLNKSIRTKGFVNNPQPTHLRPTLATMAITKNILVHAIPAWGHNKPLVTLAVFITRSRPEVMITLITTGLIHPKFVNELKSKLSKEEYEQLSPRINVIDVAGTEVNPFEPLKEFAPAFSALYNSEPISCKSSGKVFSGLPPPVLAIVDPFAPYAFECIRFTKVPVIAWVTAPCGPLLKIFGPASLGGIADTTLETEAGLAAARARILAPPNEQTKPAPHAAFASSGYIKSVVPGSPPMYNHEWNPQINLLPETVLEQFGQIYLRVADGVISVSNSVFEKEAVDATRTWLAGNGKPFYALAPLSLPKPKRHSEADGEVLQFLGAMKEKFGSKSLIYISFGTFFWPPEQLKLVALIETLIANQTPFIFSHASPLANLPAEFTASIKASGIGFSSPWSPQETILQHEVTGFFVTHGGWNSIQESFEHKVPLIFWPMGADQPVNAAVLGITHKAAFELIEVRSGENGTKPLLRFENTDYKPTFTVDAVKSEVKQLLVKIKGEEGRVVRANFEKLADEMGRNWEDGKQSRTDLDELLKKYVDRVVALS</sequence>
<organism evidence="4 5">
    <name type="scientific">Rhodocollybia butyracea</name>
    <dbReference type="NCBI Taxonomy" id="206335"/>
    <lineage>
        <taxon>Eukaryota</taxon>
        <taxon>Fungi</taxon>
        <taxon>Dikarya</taxon>
        <taxon>Basidiomycota</taxon>
        <taxon>Agaricomycotina</taxon>
        <taxon>Agaricomycetes</taxon>
        <taxon>Agaricomycetidae</taxon>
        <taxon>Agaricales</taxon>
        <taxon>Marasmiineae</taxon>
        <taxon>Omphalotaceae</taxon>
        <taxon>Rhodocollybia</taxon>
    </lineage>
</organism>